<dbReference type="HAMAP" id="MF_01871">
    <property type="entry name" value="DabA"/>
    <property type="match status" value="1"/>
</dbReference>
<feature type="binding site" evidence="6">
    <location>
        <position position="382"/>
    </location>
    <ligand>
        <name>Zn(2+)</name>
        <dbReference type="ChEBI" id="CHEBI:29105"/>
    </ligand>
</feature>
<comment type="function">
    <text evidence="6">Part of an energy-coupled inorganic carbon pump.</text>
</comment>
<keyword evidence="3 6" id="KW-0479">Metal-binding</keyword>
<feature type="region of interest" description="Disordered" evidence="7">
    <location>
        <begin position="423"/>
        <end position="447"/>
    </location>
</feature>
<dbReference type="Pfam" id="PF10070">
    <property type="entry name" value="DabA"/>
    <property type="match status" value="1"/>
</dbReference>
<feature type="binding site" evidence="6">
    <location>
        <position position="380"/>
    </location>
    <ligand>
        <name>Zn(2+)</name>
        <dbReference type="ChEBI" id="CHEBI:29105"/>
    </ligand>
</feature>
<evidence type="ECO:0000256" key="7">
    <source>
        <dbReference type="SAM" id="MobiDB-lite"/>
    </source>
</evidence>
<protein>
    <recommendedName>
        <fullName evidence="6">Probable inorganic carbon transporter subunit DabA</fullName>
    </recommendedName>
</protein>
<keyword evidence="2 6" id="KW-1003">Cell membrane</keyword>
<organism evidence="8 9">
    <name type="scientific">Amycolatopsis marina</name>
    <dbReference type="NCBI Taxonomy" id="490629"/>
    <lineage>
        <taxon>Bacteria</taxon>
        <taxon>Bacillati</taxon>
        <taxon>Actinomycetota</taxon>
        <taxon>Actinomycetes</taxon>
        <taxon>Pseudonocardiales</taxon>
        <taxon>Pseudonocardiaceae</taxon>
        <taxon>Amycolatopsis</taxon>
    </lineage>
</organism>
<comment type="cofactor">
    <cofactor evidence="6">
        <name>Zn(2+)</name>
        <dbReference type="ChEBI" id="CHEBI:29105"/>
    </cofactor>
</comment>
<dbReference type="RefSeq" id="WP_005456785.1">
    <property type="nucleotide sequence ID" value="NZ_FOKG01000034.1"/>
</dbReference>
<evidence type="ECO:0000256" key="3">
    <source>
        <dbReference type="ARBA" id="ARBA00022723"/>
    </source>
</evidence>
<evidence type="ECO:0000256" key="6">
    <source>
        <dbReference type="HAMAP-Rule" id="MF_01871"/>
    </source>
</evidence>
<accession>A0A1I1CLE2</accession>
<evidence type="ECO:0000256" key="2">
    <source>
        <dbReference type="ARBA" id="ARBA00022475"/>
    </source>
</evidence>
<comment type="subunit">
    <text evidence="6">Forms a complex with DabB.</text>
</comment>
<dbReference type="AlphaFoldDB" id="A0A1I1CLE2"/>
<evidence type="ECO:0000256" key="1">
    <source>
        <dbReference type="ARBA" id="ARBA00022448"/>
    </source>
</evidence>
<dbReference type="InterPro" id="IPR018752">
    <property type="entry name" value="DabA"/>
</dbReference>
<gene>
    <name evidence="6" type="primary">dabA</name>
    <name evidence="8" type="ORF">SAMN05216266_13419</name>
</gene>
<name>A0A1I1CLE2_9PSEU</name>
<evidence type="ECO:0000313" key="9">
    <source>
        <dbReference type="Proteomes" id="UP000243799"/>
    </source>
</evidence>
<comment type="similarity">
    <text evidence="6">Belongs to the inorganic carbon transporter (TC 9.A.2) DabA family.</text>
</comment>
<evidence type="ECO:0000313" key="8">
    <source>
        <dbReference type="EMBL" id="SFB63297.1"/>
    </source>
</evidence>
<feature type="binding site" evidence="6">
    <location>
        <position position="555"/>
    </location>
    <ligand>
        <name>Zn(2+)</name>
        <dbReference type="ChEBI" id="CHEBI:29105"/>
    </ligand>
</feature>
<proteinExistence type="inferred from homology"/>
<feature type="binding site" evidence="6">
    <location>
        <position position="570"/>
    </location>
    <ligand>
        <name>Zn(2+)</name>
        <dbReference type="ChEBI" id="CHEBI:29105"/>
    </ligand>
</feature>
<keyword evidence="9" id="KW-1185">Reference proteome</keyword>
<dbReference type="Proteomes" id="UP000243799">
    <property type="component" value="Unassembled WGS sequence"/>
</dbReference>
<feature type="compositionally biased region" description="Polar residues" evidence="7">
    <location>
        <begin position="861"/>
        <end position="876"/>
    </location>
</feature>
<dbReference type="EMBL" id="FOKG01000034">
    <property type="protein sequence ID" value="SFB63297.1"/>
    <property type="molecule type" value="Genomic_DNA"/>
</dbReference>
<dbReference type="PANTHER" id="PTHR38344">
    <property type="entry name" value="UPF0753 PROTEIN AQ_863"/>
    <property type="match status" value="1"/>
</dbReference>
<reference evidence="9" key="1">
    <citation type="submission" date="2016-10" db="EMBL/GenBank/DDBJ databases">
        <authorList>
            <person name="Varghese N."/>
            <person name="Submissions S."/>
        </authorList>
    </citation>
    <scope>NUCLEOTIDE SEQUENCE [LARGE SCALE GENOMIC DNA]</scope>
    <source>
        <strain evidence="9">CGMCC 4.3568</strain>
    </source>
</reference>
<evidence type="ECO:0000256" key="4">
    <source>
        <dbReference type="ARBA" id="ARBA00022833"/>
    </source>
</evidence>
<dbReference type="PANTHER" id="PTHR38344:SF1">
    <property type="entry name" value="INORGANIC CARBON TRANSPORTER SUBUNIT DABA-RELATED"/>
    <property type="match status" value="1"/>
</dbReference>
<keyword evidence="1 6" id="KW-0813">Transport</keyword>
<keyword evidence="4 6" id="KW-0862">Zinc</keyword>
<dbReference type="GO" id="GO:0008270">
    <property type="term" value="F:zinc ion binding"/>
    <property type="evidence" value="ECO:0007669"/>
    <property type="project" value="UniProtKB-UniRule"/>
</dbReference>
<keyword evidence="5 6" id="KW-0472">Membrane</keyword>
<dbReference type="STRING" id="490629.SAMN05216266_13419"/>
<feature type="region of interest" description="Disordered" evidence="7">
    <location>
        <begin position="852"/>
        <end position="876"/>
    </location>
</feature>
<evidence type="ECO:0000256" key="5">
    <source>
        <dbReference type="ARBA" id="ARBA00023136"/>
    </source>
</evidence>
<dbReference type="GO" id="GO:0005886">
    <property type="term" value="C:plasma membrane"/>
    <property type="evidence" value="ECO:0007669"/>
    <property type="project" value="UniProtKB-SubCell"/>
</dbReference>
<dbReference type="OrthoDB" id="9805101at2"/>
<sequence>MTTGPATNLAPDAVSDVATQQAAVRAEIADAAGFLAPTWPLADFIAVNPLSGLLDRPFADAATTAADLLGARVTPDETWLRAAWQRGRITDDDLRAALARRHPTALQRGPLTLGNRAYDPVDLLVADLHQGIACPPPRRQARTAAEALAPEVAALLNTHTIQWCAAYLDEGQSTWRMPGRDRGFYSAWRALAAHDGTLPRPVRARLRHLPERAEHTILDALAALGVPDDQRTRYLQAHLACLPGFAAHVRWRGERPDSGIDLVDYLALRLAVEAAALAGSHAPGTAWSWASASRFDTRQATVDPHDRAYHLLGALEVTDTDAAQRSELVELLDQLPIQQRALVWLDAYEDHYRSRLLLRILGRPQPELPEAPPRAQVVCCIDPRSEGLRRHLEVLGSYQTLGFAGFFAVAMRYRDLAGGAARTQCPGPITPRHTLTEHPAPGRRRAAERSLAGRRVLAAAEHSLHAAKDDLLAPFALAEAAGWLAGPLAAAKTFTPRAAGATGAWWARRITPEPQTEISIAEALTPEERAATAETILTLMGLTRGFARLVVFCGHRAHTDNNPYQAALDCGACGGHPGGPNARTAAALLNDPQVRLHLADRGITVPDDTWFVPAEHDTTTDTVRLLDTHLLPATHRRDADRLTADLRTAGTRLAAERCAILPGAPTRPRPRHAARHTRARARDWAQVFPEWGLADNAAFLIAPRALTRGIDLHSRVFLHDYDPDLDPTGTVLETILTAPLVVAHWINSQYYFATVDPQSFGAGSKTLHNVTGGGLGVMTGHTSDLQPGLPWQSLTDGHHARHEPQRLLAIVQAPLPRLDTLIARHTMLHHMFSHDWIGLAAREQPDDPWHRYTPTGWQPWHPSTDTPAPTSRQALP</sequence>
<comment type="subcellular location">
    <subcellularLocation>
        <location evidence="6">Cell membrane</location>
        <topology evidence="6">Peripheral membrane protein</topology>
    </subcellularLocation>
</comment>